<feature type="signal peptide" evidence="11">
    <location>
        <begin position="1"/>
        <end position="21"/>
    </location>
</feature>
<dbReference type="SUPFAM" id="SSF55166">
    <property type="entry name" value="Hedgehog/DD-peptidase"/>
    <property type="match status" value="1"/>
</dbReference>
<accession>A0ABQ4TVU7</accession>
<dbReference type="HAMAP" id="MF_01924">
    <property type="entry name" value="A_A_dipeptidase"/>
    <property type="match status" value="1"/>
</dbReference>
<reference evidence="12" key="1">
    <citation type="journal article" date="2021" name="Front. Microbiol.">
        <title>Comprehensive Comparative Genomics and Phenotyping of Methylobacterium Species.</title>
        <authorList>
            <person name="Alessa O."/>
            <person name="Ogura Y."/>
            <person name="Fujitani Y."/>
            <person name="Takami H."/>
            <person name="Hayashi T."/>
            <person name="Sahin N."/>
            <person name="Tani A."/>
        </authorList>
    </citation>
    <scope>NUCLEOTIDE SEQUENCE</scope>
    <source>
        <strain evidence="12">DSM 23632</strain>
    </source>
</reference>
<keyword evidence="11" id="KW-0732">Signal</keyword>
<evidence type="ECO:0000256" key="2">
    <source>
        <dbReference type="ARBA" id="ARBA00022670"/>
    </source>
</evidence>
<evidence type="ECO:0000313" key="12">
    <source>
        <dbReference type="EMBL" id="GJE59186.1"/>
    </source>
</evidence>
<comment type="cofactor">
    <cofactor evidence="9">
        <name>Zn(2+)</name>
        <dbReference type="ChEBI" id="CHEBI:29105"/>
    </cofactor>
    <text evidence="9">Binds 1 zinc ion per subunit.</text>
</comment>
<comment type="caution">
    <text evidence="12">The sequence shown here is derived from an EMBL/GenBank/DDBJ whole genome shotgun (WGS) entry which is preliminary data.</text>
</comment>
<dbReference type="PANTHER" id="PTHR43126">
    <property type="entry name" value="D-ALANYL-D-ALANINE DIPEPTIDASE"/>
    <property type="match status" value="1"/>
</dbReference>
<evidence type="ECO:0000256" key="3">
    <source>
        <dbReference type="ARBA" id="ARBA00022723"/>
    </source>
</evidence>
<evidence type="ECO:0000256" key="5">
    <source>
        <dbReference type="ARBA" id="ARBA00022833"/>
    </source>
</evidence>
<evidence type="ECO:0000256" key="6">
    <source>
        <dbReference type="ARBA" id="ARBA00022997"/>
    </source>
</evidence>
<keyword evidence="13" id="KW-1185">Reference proteome</keyword>
<dbReference type="PIRSF" id="PIRSF026671">
    <property type="entry name" value="AA_dipeptidase"/>
    <property type="match status" value="1"/>
</dbReference>
<sequence length="225" mass="24192">MRRRLSASGPLLALGALPALAGPAPDFVDAGRAVAGLVVEMRYAGADNFLGRPVAGYEAPVCLLARPAARALAQAQAALARAGYGLKVFDCYRPARAVADFVRWARDPRDQAAKAEYYPDVDKGDLFRLGYVAARSGHSRGATVDLTLVDVQTGREVAMGTPFDRFDPRSGAGAAISPEARANRERLAAAMRRAGFAGYAREWWHFSLRNEPYPATTFDVPVRAP</sequence>
<reference evidence="12" key="2">
    <citation type="submission" date="2021-08" db="EMBL/GenBank/DDBJ databases">
        <authorList>
            <person name="Tani A."/>
            <person name="Ola A."/>
            <person name="Ogura Y."/>
            <person name="Katsura K."/>
            <person name="Hayashi T."/>
        </authorList>
    </citation>
    <scope>NUCLEOTIDE SEQUENCE</scope>
    <source>
        <strain evidence="12">DSM 23632</strain>
    </source>
</reference>
<evidence type="ECO:0000256" key="8">
    <source>
        <dbReference type="ARBA" id="ARBA00023316"/>
    </source>
</evidence>
<keyword evidence="2 9" id="KW-0645">Protease</keyword>
<feature type="binding site" evidence="9">
    <location>
        <position position="205"/>
    </location>
    <ligand>
        <name>Zn(2+)</name>
        <dbReference type="ChEBI" id="CHEBI:29105"/>
        <note>catalytic</note>
    </ligand>
</feature>
<evidence type="ECO:0000256" key="10">
    <source>
        <dbReference type="PIRNR" id="PIRNR026671"/>
    </source>
</evidence>
<feature type="binding site" evidence="9">
    <location>
        <position position="145"/>
    </location>
    <ligand>
        <name>Zn(2+)</name>
        <dbReference type="ChEBI" id="CHEBI:29105"/>
        <note>catalytic</note>
    </ligand>
</feature>
<dbReference type="Proteomes" id="UP001055057">
    <property type="component" value="Unassembled WGS sequence"/>
</dbReference>
<dbReference type="Pfam" id="PF01427">
    <property type="entry name" value="Peptidase_M15"/>
    <property type="match status" value="1"/>
</dbReference>
<comment type="catalytic activity">
    <reaction evidence="1 9 10">
        <text>D-alanyl-D-alanine + H2O = 2 D-alanine</text>
        <dbReference type="Rhea" id="RHEA:20661"/>
        <dbReference type="ChEBI" id="CHEBI:15377"/>
        <dbReference type="ChEBI" id="CHEBI:57416"/>
        <dbReference type="ChEBI" id="CHEBI:57822"/>
        <dbReference type="EC" id="3.4.13.22"/>
    </reaction>
</comment>
<evidence type="ECO:0000256" key="11">
    <source>
        <dbReference type="SAM" id="SignalP"/>
    </source>
</evidence>
<comment type="similarity">
    <text evidence="9 10">Belongs to the peptidase M15D family.</text>
</comment>
<keyword evidence="6 9" id="KW-0224">Dipeptidase</keyword>
<feature type="chain" id="PRO_5047168082" description="D-alanyl-D-alanine dipeptidase" evidence="11">
    <location>
        <begin position="22"/>
        <end position="225"/>
    </location>
</feature>
<keyword evidence="8 10" id="KW-0961">Cell wall biogenesis/degradation</keyword>
<evidence type="ECO:0000256" key="9">
    <source>
        <dbReference type="HAMAP-Rule" id="MF_01924"/>
    </source>
</evidence>
<dbReference type="PANTHER" id="PTHR43126:SF1">
    <property type="entry name" value="D-ALANYL-D-ALANINE DIPEPTIDASE"/>
    <property type="match status" value="1"/>
</dbReference>
<protein>
    <recommendedName>
        <fullName evidence="9 10">D-alanyl-D-alanine dipeptidase</fullName>
        <shortName evidence="9 10">D-Ala-D-Ala dipeptidase</shortName>
        <ecNumber evidence="9 10">3.4.13.22</ecNumber>
    </recommendedName>
</protein>
<evidence type="ECO:0000313" key="13">
    <source>
        <dbReference type="Proteomes" id="UP001055057"/>
    </source>
</evidence>
<evidence type="ECO:0000256" key="7">
    <source>
        <dbReference type="ARBA" id="ARBA00023049"/>
    </source>
</evidence>
<feature type="active site" description="Proton donor/acceptor" evidence="9">
    <location>
        <position position="202"/>
    </location>
</feature>
<proteinExistence type="inferred from homology"/>
<evidence type="ECO:0000256" key="4">
    <source>
        <dbReference type="ARBA" id="ARBA00022801"/>
    </source>
</evidence>
<dbReference type="EC" id="3.4.13.22" evidence="9 10"/>
<evidence type="ECO:0000256" key="1">
    <source>
        <dbReference type="ARBA" id="ARBA00001362"/>
    </source>
</evidence>
<gene>
    <name evidence="12" type="primary">vanX</name>
    <name evidence="9" type="synonym">ddpX</name>
    <name evidence="12" type="ORF">MPOCJGCO_1274</name>
</gene>
<dbReference type="CDD" id="cd14817">
    <property type="entry name" value="D-Ala-D-Ala_dipeptidase_VanX"/>
    <property type="match status" value="1"/>
</dbReference>
<dbReference type="InterPro" id="IPR000755">
    <property type="entry name" value="A_A_dipeptidase"/>
</dbReference>
<name>A0ABQ4TVU7_9HYPH</name>
<feature type="binding site" evidence="9">
    <location>
        <position position="138"/>
    </location>
    <ligand>
        <name>Zn(2+)</name>
        <dbReference type="ChEBI" id="CHEBI:29105"/>
        <note>catalytic</note>
    </ligand>
</feature>
<comment type="function">
    <text evidence="9 10">Catalyzes hydrolysis of the D-alanyl-D-alanine dipeptide.</text>
</comment>
<organism evidence="12 13">
    <name type="scientific">Methylobacterium trifolii</name>
    <dbReference type="NCBI Taxonomy" id="1003092"/>
    <lineage>
        <taxon>Bacteria</taxon>
        <taxon>Pseudomonadati</taxon>
        <taxon>Pseudomonadota</taxon>
        <taxon>Alphaproteobacteria</taxon>
        <taxon>Hyphomicrobiales</taxon>
        <taxon>Methylobacteriaceae</taxon>
        <taxon>Methylobacterium</taxon>
    </lineage>
</organism>
<keyword evidence="5 9" id="KW-0862">Zinc</keyword>
<keyword evidence="7 9" id="KW-0482">Metalloprotease</keyword>
<keyword evidence="3 9" id="KW-0479">Metal-binding</keyword>
<feature type="site" description="Transition state stabilizer" evidence="9">
    <location>
        <position position="93"/>
    </location>
</feature>
<dbReference type="EMBL" id="BPRB01000063">
    <property type="protein sequence ID" value="GJE59186.1"/>
    <property type="molecule type" value="Genomic_DNA"/>
</dbReference>
<dbReference type="InterPro" id="IPR009045">
    <property type="entry name" value="Zn_M74/Hedgehog-like"/>
</dbReference>
<dbReference type="Gene3D" id="3.30.1380.10">
    <property type="match status" value="1"/>
</dbReference>
<keyword evidence="4 9" id="KW-0378">Hydrolase</keyword>
<dbReference type="RefSeq" id="WP_238181770.1">
    <property type="nucleotide sequence ID" value="NZ_BPRB01000063.1"/>
</dbReference>